<dbReference type="InterPro" id="IPR036465">
    <property type="entry name" value="vWFA_dom_sf"/>
</dbReference>
<keyword evidence="3" id="KW-0963">Cytoplasm</keyword>
<dbReference type="Proteomes" id="UP000182719">
    <property type="component" value="Unassembled WGS sequence"/>
</dbReference>
<evidence type="ECO:0000259" key="6">
    <source>
        <dbReference type="Pfam" id="PF15780"/>
    </source>
</evidence>
<dbReference type="Pfam" id="PF22544">
    <property type="entry name" value="HYDIN_VesB_CFA65-like_Ig"/>
    <property type="match status" value="2"/>
</dbReference>
<dbReference type="EMBL" id="FOAP01000010">
    <property type="protein sequence ID" value="SEL96529.1"/>
    <property type="molecule type" value="Genomic_DNA"/>
</dbReference>
<dbReference type="SUPFAM" id="SSF53300">
    <property type="entry name" value="vWA-like"/>
    <property type="match status" value="1"/>
</dbReference>
<dbReference type="OrthoDB" id="5377085at2"/>
<evidence type="ECO:0000256" key="4">
    <source>
        <dbReference type="ARBA" id="ARBA00023069"/>
    </source>
</evidence>
<dbReference type="InterPro" id="IPR054090">
    <property type="entry name" value="Cep192_Spd-2-like_dom"/>
</dbReference>
<dbReference type="Pfam" id="PF22073">
    <property type="entry name" value="Cep192_D4"/>
    <property type="match status" value="1"/>
</dbReference>
<evidence type="ECO:0000313" key="9">
    <source>
        <dbReference type="EMBL" id="SEL96529.1"/>
    </source>
</evidence>
<dbReference type="AlphaFoldDB" id="A0A1H7UI82"/>
<keyword evidence="4" id="KW-0969">Cilium</keyword>
<dbReference type="PROSITE" id="PS51257">
    <property type="entry name" value="PROKAR_LIPOPROTEIN"/>
    <property type="match status" value="1"/>
</dbReference>
<organism evidence="9 10">
    <name type="scientific">Stigmatella aurantiaca</name>
    <dbReference type="NCBI Taxonomy" id="41"/>
    <lineage>
        <taxon>Bacteria</taxon>
        <taxon>Pseudomonadati</taxon>
        <taxon>Myxococcota</taxon>
        <taxon>Myxococcia</taxon>
        <taxon>Myxococcales</taxon>
        <taxon>Cystobacterineae</taxon>
        <taxon>Archangiaceae</taxon>
        <taxon>Stigmatella</taxon>
    </lineage>
</organism>
<evidence type="ECO:0000256" key="2">
    <source>
        <dbReference type="ARBA" id="ARBA00004496"/>
    </source>
</evidence>
<dbReference type="GO" id="GO:0005737">
    <property type="term" value="C:cytoplasm"/>
    <property type="evidence" value="ECO:0007669"/>
    <property type="project" value="UniProtKB-SubCell"/>
</dbReference>
<dbReference type="Pfam" id="PF15780">
    <property type="entry name" value="ASH"/>
    <property type="match status" value="1"/>
</dbReference>
<keyword evidence="5" id="KW-0966">Cell projection</keyword>
<dbReference type="InterPro" id="IPR031549">
    <property type="entry name" value="ASH"/>
</dbReference>
<protein>
    <submittedName>
        <fullName evidence="9">Abnormal spindle-like microcephaly-assoc'd, ASPM-SPD-2-Hydin</fullName>
    </submittedName>
</protein>
<keyword evidence="10" id="KW-1185">Reference proteome</keyword>
<feature type="domain" description="HYDIN/VesB/CFA65-like Ig-like" evidence="8">
    <location>
        <begin position="244"/>
        <end position="324"/>
    </location>
</feature>
<dbReference type="PANTHER" id="PTHR46127">
    <property type="entry name" value="CILIA- AND FLAGELLA-ASSOCIATED PROTEIN 65"/>
    <property type="match status" value="1"/>
</dbReference>
<evidence type="ECO:0000256" key="5">
    <source>
        <dbReference type="ARBA" id="ARBA00023273"/>
    </source>
</evidence>
<feature type="domain" description="HYDIN/VesB/CFA65-like Ig-like" evidence="8">
    <location>
        <begin position="470"/>
        <end position="541"/>
    </location>
</feature>
<evidence type="ECO:0000259" key="8">
    <source>
        <dbReference type="Pfam" id="PF22544"/>
    </source>
</evidence>
<dbReference type="Gene3D" id="2.60.40.10">
    <property type="entry name" value="Immunoglobulins"/>
    <property type="match status" value="5"/>
</dbReference>
<gene>
    <name evidence="9" type="ORF">SAMN05444354_11058</name>
</gene>
<dbReference type="RefSeq" id="WP_075008036.1">
    <property type="nucleotide sequence ID" value="NZ_FOAP01000010.1"/>
</dbReference>
<reference evidence="10" key="1">
    <citation type="submission" date="2016-10" db="EMBL/GenBank/DDBJ databases">
        <authorList>
            <person name="Varghese N."/>
            <person name="Submissions S."/>
        </authorList>
    </citation>
    <scope>NUCLEOTIDE SEQUENCE [LARGE SCALE GENOMIC DNA]</scope>
    <source>
        <strain evidence="10">DSM 17044</strain>
    </source>
</reference>
<accession>A0A1H7UI82</accession>
<dbReference type="PANTHER" id="PTHR46127:SF1">
    <property type="entry name" value="CILIA- AND FLAGELLA-ASSOCIATED PROTEIN 65"/>
    <property type="match status" value="1"/>
</dbReference>
<dbReference type="InterPro" id="IPR013783">
    <property type="entry name" value="Ig-like_fold"/>
</dbReference>
<feature type="domain" description="Cep192/Spd-2-like" evidence="7">
    <location>
        <begin position="140"/>
        <end position="240"/>
    </location>
</feature>
<dbReference type="InterPro" id="IPR052614">
    <property type="entry name" value="CFAP65"/>
</dbReference>
<sequence>MWGRRWAWLVAWACVAGGLSGCDRQSSGNRARTGFAARPQALEFGPAAIGSTKTVKLRVANEGRAPLRVEGASSSVPNVEIAPFEPFSLSAGGEAELEVRFSPAVEGTVQGVVDILTDADSDGAAGSQVNFAGQGVKAWVEVRSQELDFGNVALDTVQVLTLRLRNSSRVESPLRLRMAGADADQFSSSTAGPELMLQPGEEQALPIAFKPRRLGVASAEVSVEVCEGCAPIAVPLKGMGIASQLDISPLRVDFGNVALGATAEERIMVRNLGTSPMSYQGARLLEGAGEFRLLSAVVPPGGVLNPGQAAEIRVAFAPSRLGALPEARVEIDVKATGSAAPAPKVALSGEGGSSCVTVLPRALDLGGVAEGMSATREVKVINRCRAPVLVSDLQIDTRQGGFFTLAQAPASTPIAPGQSAAVGVTFTPRAGAGQGEAQLSVSVRSGGTTSTEAVTLKGNGKALPPCQYAVSPATLDFGRVPVGAEVVLGTSVRNTGATECYLAGLQLASGSDGAFSAPPVTGALLAPGQKAQLLVRFKPEAEASYGGLAEGWVNHPSNGHPTVNVVGEGVKGCFAVQPTHLEFGLSQLTCAPRTQDVIAYNGCAGPLTVQGLQVQQDSAEFQLSEVPTFPVTLEAGGQFRLRATYAPENEGVDAAALRFELGPDSIYTASLLGKGVSKAEQTDTFFQESEAKVDVLFVVDNSGSMMEEQQSLGSNFAAFLSSANTAGVDYHIGVTTTGLDASPGGWSACLGGAEGGENGRLFPVDGASPRVITPTTPNASSVFAHNTQVGVCHWNEQGLEAAYRALSQPLLHNTDDPRTAQAADGNGGFLREDARLALIFLTDEEDFSPQPVAFYETYFRALKNNEASKLSVSAIVGPTNLSTCVTASSSGARYIQLAEATGGVVESICTPNWAESLKKLSSNTFGPNRSFPLSEQPENPSQISVTVDGVPVTSGWHYNPDTRAILFEAQAAPPPGALVEVTYPLGC</sequence>
<feature type="domain" description="Abnormal spindle-like microcephaly-associated protein ASH" evidence="6">
    <location>
        <begin position="37"/>
        <end position="118"/>
    </location>
</feature>
<proteinExistence type="predicted"/>
<evidence type="ECO:0000313" key="10">
    <source>
        <dbReference type="Proteomes" id="UP000182719"/>
    </source>
</evidence>
<evidence type="ECO:0000256" key="3">
    <source>
        <dbReference type="ARBA" id="ARBA00022490"/>
    </source>
</evidence>
<name>A0A1H7UI82_STIAU</name>
<comment type="subcellular location">
    <subcellularLocation>
        <location evidence="1">Cell projection</location>
        <location evidence="1">Cilium</location>
    </subcellularLocation>
    <subcellularLocation>
        <location evidence="2">Cytoplasm</location>
    </subcellularLocation>
</comment>
<dbReference type="NCBIfam" id="NF012200">
    <property type="entry name" value="choice_anch_D"/>
    <property type="match status" value="6"/>
</dbReference>
<evidence type="ECO:0000259" key="7">
    <source>
        <dbReference type="Pfam" id="PF22073"/>
    </source>
</evidence>
<evidence type="ECO:0000256" key="1">
    <source>
        <dbReference type="ARBA" id="ARBA00004138"/>
    </source>
</evidence>
<dbReference type="InterPro" id="IPR053879">
    <property type="entry name" value="HYDIN_VesB_CFA65-like_Ig"/>
</dbReference>